<name>A0A0F8WQY0_9ZZZZ</name>
<dbReference type="AlphaFoldDB" id="A0A0F8WQY0"/>
<proteinExistence type="predicted"/>
<gene>
    <name evidence="2" type="ORF">LCGC14_3121790</name>
</gene>
<organism evidence="2">
    <name type="scientific">marine sediment metagenome</name>
    <dbReference type="NCBI Taxonomy" id="412755"/>
    <lineage>
        <taxon>unclassified sequences</taxon>
        <taxon>metagenomes</taxon>
        <taxon>ecological metagenomes</taxon>
    </lineage>
</organism>
<dbReference type="InterPro" id="IPR041700">
    <property type="entry name" value="OMP_b-brl_3"/>
</dbReference>
<feature type="domain" description="Outer membrane protein beta-barrel" evidence="1">
    <location>
        <begin position="6"/>
        <end position="74"/>
    </location>
</feature>
<dbReference type="Pfam" id="PF14905">
    <property type="entry name" value="OMP_b-brl_3"/>
    <property type="match status" value="1"/>
</dbReference>
<protein>
    <recommendedName>
        <fullName evidence="1">Outer membrane protein beta-barrel domain-containing protein</fullName>
    </recommendedName>
</protein>
<sequence>FINNPNVAAGFQKNSVFWNSSLGYSILDDSATITLKAYDLLNQNTNAQRVATEDYIQDVQSTVLQQYFMLSFSYKFNTLGKKGEVRQNNWFDD</sequence>
<evidence type="ECO:0000313" key="2">
    <source>
        <dbReference type="EMBL" id="KKK50760.1"/>
    </source>
</evidence>
<feature type="non-terminal residue" evidence="2">
    <location>
        <position position="1"/>
    </location>
</feature>
<dbReference type="EMBL" id="LAZR01067860">
    <property type="protein sequence ID" value="KKK50760.1"/>
    <property type="molecule type" value="Genomic_DNA"/>
</dbReference>
<comment type="caution">
    <text evidence="2">The sequence shown here is derived from an EMBL/GenBank/DDBJ whole genome shotgun (WGS) entry which is preliminary data.</text>
</comment>
<accession>A0A0F8WQY0</accession>
<reference evidence="2" key="1">
    <citation type="journal article" date="2015" name="Nature">
        <title>Complex archaea that bridge the gap between prokaryotes and eukaryotes.</title>
        <authorList>
            <person name="Spang A."/>
            <person name="Saw J.H."/>
            <person name="Jorgensen S.L."/>
            <person name="Zaremba-Niedzwiedzka K."/>
            <person name="Martijn J."/>
            <person name="Lind A.E."/>
            <person name="van Eijk R."/>
            <person name="Schleper C."/>
            <person name="Guy L."/>
            <person name="Ettema T.J."/>
        </authorList>
    </citation>
    <scope>NUCLEOTIDE SEQUENCE</scope>
</reference>
<evidence type="ECO:0000259" key="1">
    <source>
        <dbReference type="Pfam" id="PF14905"/>
    </source>
</evidence>